<evidence type="ECO:0000313" key="4">
    <source>
        <dbReference type="EMBL" id="KAF0300211.1"/>
    </source>
</evidence>
<name>A0A6A4WDY3_AMPAM</name>
<dbReference type="Gene3D" id="1.20.120.230">
    <property type="entry name" value="Alpha-catenin/vinculin-like"/>
    <property type="match status" value="1"/>
</dbReference>
<sequence>MAGLAAISALVNASERSERSPLRSEQRAAVQRVGQAVSLAVERFVTVGETIGDDNPEIKVDMYEACKEARAAGSAIEKLCALQAEAKSTDRATLVRAARCLLSSVTKVLLLADTVVVKQLILSKDKAALPS</sequence>
<comment type="caution">
    <text evidence="4">The sequence shown here is derived from an EMBL/GenBank/DDBJ whole genome shotgun (WGS) entry which is preliminary data.</text>
</comment>
<keyword evidence="3" id="KW-0963">Cytoplasm</keyword>
<gene>
    <name evidence="4" type="primary">CTNNAL1_2</name>
    <name evidence="5" type="synonym">CTNNAL1_0</name>
    <name evidence="5" type="ORF">FJT64_026421</name>
    <name evidence="4" type="ORF">FJT64_027245</name>
</gene>
<dbReference type="EMBL" id="VIIS01001182">
    <property type="protein sequence ID" value="KAF0301214.1"/>
    <property type="molecule type" value="Genomic_DNA"/>
</dbReference>
<protein>
    <submittedName>
        <fullName evidence="4">Alpha-catulin</fullName>
    </submittedName>
</protein>
<dbReference type="GO" id="GO:0051015">
    <property type="term" value="F:actin filament binding"/>
    <property type="evidence" value="ECO:0007669"/>
    <property type="project" value="InterPro"/>
</dbReference>
<evidence type="ECO:0000256" key="2">
    <source>
        <dbReference type="ARBA" id="ARBA00008376"/>
    </source>
</evidence>
<dbReference type="PANTHER" id="PTHR46342">
    <property type="entry name" value="ALPHA-CATULIN"/>
    <property type="match status" value="1"/>
</dbReference>
<dbReference type="GO" id="GO:0007155">
    <property type="term" value="P:cell adhesion"/>
    <property type="evidence" value="ECO:0007669"/>
    <property type="project" value="InterPro"/>
</dbReference>
<dbReference type="InterPro" id="IPR030045">
    <property type="entry name" value="CTNNAL1"/>
</dbReference>
<dbReference type="GO" id="GO:0005737">
    <property type="term" value="C:cytoplasm"/>
    <property type="evidence" value="ECO:0007669"/>
    <property type="project" value="UniProtKB-SubCell"/>
</dbReference>
<evidence type="ECO:0000313" key="5">
    <source>
        <dbReference type="EMBL" id="KAF0301214.1"/>
    </source>
</evidence>
<dbReference type="EMBL" id="VIIS01001277">
    <property type="protein sequence ID" value="KAF0300211.1"/>
    <property type="molecule type" value="Genomic_DNA"/>
</dbReference>
<accession>A0A6A4WDY3</accession>
<comment type="subcellular location">
    <subcellularLocation>
        <location evidence="1">Cytoplasm</location>
    </subcellularLocation>
</comment>
<dbReference type="PANTHER" id="PTHR46342:SF1">
    <property type="entry name" value="ALPHA-CATULIN"/>
    <property type="match status" value="1"/>
</dbReference>
<evidence type="ECO:0000313" key="6">
    <source>
        <dbReference type="Proteomes" id="UP000440578"/>
    </source>
</evidence>
<dbReference type="Pfam" id="PF01044">
    <property type="entry name" value="Vinculin"/>
    <property type="match status" value="1"/>
</dbReference>
<comment type="similarity">
    <text evidence="2">Belongs to the vinculin/alpha-catenin family.</text>
</comment>
<dbReference type="AlphaFoldDB" id="A0A6A4WDY3"/>
<dbReference type="InterPro" id="IPR036723">
    <property type="entry name" value="Alpha-catenin/vinculin-like_sf"/>
</dbReference>
<dbReference type="GO" id="GO:0071944">
    <property type="term" value="C:cell periphery"/>
    <property type="evidence" value="ECO:0007669"/>
    <property type="project" value="UniProtKB-ARBA"/>
</dbReference>
<dbReference type="OrthoDB" id="9933814at2759"/>
<reference evidence="4 6" key="1">
    <citation type="submission" date="2019-07" db="EMBL/GenBank/DDBJ databases">
        <title>Draft genome assembly of a fouling barnacle, Amphibalanus amphitrite (Darwin, 1854): The first reference genome for Thecostraca.</title>
        <authorList>
            <person name="Kim W."/>
        </authorList>
    </citation>
    <scope>NUCLEOTIDE SEQUENCE [LARGE SCALE GENOMIC DNA]</scope>
    <source>
        <strain evidence="4">SNU_AA5</strain>
        <tissue evidence="4">Soma without cirri and trophi</tissue>
    </source>
</reference>
<evidence type="ECO:0000256" key="3">
    <source>
        <dbReference type="ARBA" id="ARBA00022490"/>
    </source>
</evidence>
<dbReference type="Proteomes" id="UP000440578">
    <property type="component" value="Unassembled WGS sequence"/>
</dbReference>
<keyword evidence="6" id="KW-1185">Reference proteome</keyword>
<organism evidence="4 6">
    <name type="scientific">Amphibalanus amphitrite</name>
    <name type="common">Striped barnacle</name>
    <name type="synonym">Balanus amphitrite</name>
    <dbReference type="NCBI Taxonomy" id="1232801"/>
    <lineage>
        <taxon>Eukaryota</taxon>
        <taxon>Metazoa</taxon>
        <taxon>Ecdysozoa</taxon>
        <taxon>Arthropoda</taxon>
        <taxon>Crustacea</taxon>
        <taxon>Multicrustacea</taxon>
        <taxon>Cirripedia</taxon>
        <taxon>Thoracica</taxon>
        <taxon>Thoracicalcarea</taxon>
        <taxon>Balanomorpha</taxon>
        <taxon>Balanoidea</taxon>
        <taxon>Balanidae</taxon>
        <taxon>Amphibalaninae</taxon>
        <taxon>Amphibalanus</taxon>
    </lineage>
</organism>
<dbReference type="InterPro" id="IPR006077">
    <property type="entry name" value="Vinculin/catenin"/>
</dbReference>
<proteinExistence type="inferred from homology"/>
<dbReference type="SUPFAM" id="SSF47220">
    <property type="entry name" value="alpha-catenin/vinculin-like"/>
    <property type="match status" value="1"/>
</dbReference>
<dbReference type="GO" id="GO:0007266">
    <property type="term" value="P:Rho protein signal transduction"/>
    <property type="evidence" value="ECO:0007669"/>
    <property type="project" value="InterPro"/>
</dbReference>
<evidence type="ECO:0000256" key="1">
    <source>
        <dbReference type="ARBA" id="ARBA00004496"/>
    </source>
</evidence>